<dbReference type="SUPFAM" id="SSF56112">
    <property type="entry name" value="Protein kinase-like (PK-like)"/>
    <property type="match status" value="1"/>
</dbReference>
<dbReference type="PROSITE" id="PS50011">
    <property type="entry name" value="PROTEIN_KINASE_DOM"/>
    <property type="match status" value="1"/>
</dbReference>
<dbReference type="InterPro" id="IPR008271">
    <property type="entry name" value="Ser/Thr_kinase_AS"/>
</dbReference>
<dbReference type="EMBL" id="JAERRF010000006">
    <property type="protein sequence ID" value="MBL1097626.1"/>
    <property type="molecule type" value="Genomic_DNA"/>
</dbReference>
<dbReference type="EC" id="2.7.11.1" evidence="1"/>
<comment type="caution">
    <text evidence="9">The sequence shown here is derived from an EMBL/GenBank/DDBJ whole genome shotgun (WGS) entry which is preliminary data.</text>
</comment>
<evidence type="ECO:0000256" key="4">
    <source>
        <dbReference type="ARBA" id="ARBA00022741"/>
    </source>
</evidence>
<dbReference type="Proteomes" id="UP000634229">
    <property type="component" value="Unassembled WGS sequence"/>
</dbReference>
<feature type="compositionally biased region" description="Basic and acidic residues" evidence="7">
    <location>
        <begin position="299"/>
        <end position="316"/>
    </location>
</feature>
<keyword evidence="4" id="KW-0547">Nucleotide-binding</keyword>
<dbReference type="PANTHER" id="PTHR43289">
    <property type="entry name" value="MITOGEN-ACTIVATED PROTEIN KINASE KINASE KINASE 20-RELATED"/>
    <property type="match status" value="1"/>
</dbReference>
<dbReference type="InterPro" id="IPR000719">
    <property type="entry name" value="Prot_kinase_dom"/>
</dbReference>
<name>A0ABS1NC15_9ACTN</name>
<evidence type="ECO:0000259" key="8">
    <source>
        <dbReference type="PROSITE" id="PS50011"/>
    </source>
</evidence>
<protein>
    <recommendedName>
        <fullName evidence="1">non-specific serine/threonine protein kinase</fullName>
        <ecNumber evidence="1">2.7.11.1</ecNumber>
    </recommendedName>
</protein>
<evidence type="ECO:0000256" key="5">
    <source>
        <dbReference type="ARBA" id="ARBA00022777"/>
    </source>
</evidence>
<dbReference type="GO" id="GO:0004674">
    <property type="term" value="F:protein serine/threonine kinase activity"/>
    <property type="evidence" value="ECO:0007669"/>
    <property type="project" value="UniProtKB-KW"/>
</dbReference>
<keyword evidence="3" id="KW-0808">Transferase</keyword>
<reference evidence="9 10" key="1">
    <citation type="submission" date="2021-01" db="EMBL/GenBank/DDBJ databases">
        <title>WGS of actinomycetes isolated from Thailand.</title>
        <authorList>
            <person name="Thawai C."/>
        </authorList>
    </citation>
    <scope>NUCLEOTIDE SEQUENCE [LARGE SCALE GENOMIC DNA]</scope>
    <source>
        <strain evidence="9 10">CA1R205</strain>
    </source>
</reference>
<evidence type="ECO:0000313" key="10">
    <source>
        <dbReference type="Proteomes" id="UP000634229"/>
    </source>
</evidence>
<keyword evidence="5 9" id="KW-0418">Kinase</keyword>
<dbReference type="PANTHER" id="PTHR43289:SF6">
    <property type="entry name" value="SERINE_THREONINE-PROTEIN KINASE NEKL-3"/>
    <property type="match status" value="1"/>
</dbReference>
<accession>A0ABS1NC15</accession>
<gene>
    <name evidence="9" type="ORF">JK363_13215</name>
</gene>
<feature type="region of interest" description="Disordered" evidence="7">
    <location>
        <begin position="352"/>
        <end position="395"/>
    </location>
</feature>
<dbReference type="CDD" id="cd14014">
    <property type="entry name" value="STKc_PknB_like"/>
    <property type="match status" value="1"/>
</dbReference>
<organism evidence="9 10">
    <name type="scientific">Streptomyces coffeae</name>
    <dbReference type="NCBI Taxonomy" id="621382"/>
    <lineage>
        <taxon>Bacteria</taxon>
        <taxon>Bacillati</taxon>
        <taxon>Actinomycetota</taxon>
        <taxon>Actinomycetes</taxon>
        <taxon>Kitasatosporales</taxon>
        <taxon>Streptomycetaceae</taxon>
        <taxon>Streptomyces</taxon>
    </lineage>
</organism>
<keyword evidence="6" id="KW-0067">ATP-binding</keyword>
<evidence type="ECO:0000313" key="9">
    <source>
        <dbReference type="EMBL" id="MBL1097626.1"/>
    </source>
</evidence>
<feature type="region of interest" description="Disordered" evidence="7">
    <location>
        <begin position="294"/>
        <end position="319"/>
    </location>
</feature>
<keyword evidence="2 9" id="KW-0723">Serine/threonine-protein kinase</keyword>
<sequence>MRSGEEVGGRYRLEKQPMRGGMGEVWPAYDKELGRRVVLKRTALEDGSALAFDRLRAEARALARFSHPHVVTLYDAVRVGRRNRSTSWLVLEYVRGGSLDRWPPVPPELAARVGAQIADALAALHGEGIVHCDIKPGNIVVTEGGSAKLTDFGTAYRLGNRHSITPNTAIGYTPAYAAPEVVRGEPEPASDVFSLGATVYALVTGSTPGSGGKAPRGEADSTVAMREPSGDGVETPELDGELGPLRAVLPAMLRTDPALRPGAAEVRALLEEAAGDTDTLPNLADLRAVTTLPATGRAGAHDDGDDHDEPREESWHGGRPTRLVRRHIRLIGAGAATVVLAVVLPFTPFSPFTSGGQADENRSSPPSSSSKNVSAKDAGSVFGDPPTADPCALTDPSALRRFGDTELDRDYGNFDRCDVLVTPDGNGVVDMNVDFNHGPPPELTGPAKTVGKVGIIKDGADGEACERNLVISGEDDAFVKVTAKQVESGRAPLCDIADAATDTAVKTLNRGVIARRSPPLPATSLARKHACELLDPAALEVVPGINADDPDVGYAGWDCDWSSSTRDLSVDLKFDRGQPLDGEDGTPALFSGYHAFVEPEGDGEGTCLARVVYRSYADQDGRKAVEMLHLVVAGDSSKDELCTTAGKLARSAAAALRSA</sequence>
<evidence type="ECO:0000256" key="6">
    <source>
        <dbReference type="ARBA" id="ARBA00022840"/>
    </source>
</evidence>
<dbReference type="InterPro" id="IPR011009">
    <property type="entry name" value="Kinase-like_dom_sf"/>
</dbReference>
<evidence type="ECO:0000256" key="2">
    <source>
        <dbReference type="ARBA" id="ARBA00022527"/>
    </source>
</evidence>
<evidence type="ECO:0000256" key="1">
    <source>
        <dbReference type="ARBA" id="ARBA00012513"/>
    </source>
</evidence>
<evidence type="ECO:0000256" key="7">
    <source>
        <dbReference type="SAM" id="MobiDB-lite"/>
    </source>
</evidence>
<evidence type="ECO:0000256" key="3">
    <source>
        <dbReference type="ARBA" id="ARBA00022679"/>
    </source>
</evidence>
<dbReference type="PROSITE" id="PS00108">
    <property type="entry name" value="PROTEIN_KINASE_ST"/>
    <property type="match status" value="1"/>
</dbReference>
<dbReference type="Gene3D" id="3.30.200.20">
    <property type="entry name" value="Phosphorylase Kinase, domain 1"/>
    <property type="match status" value="1"/>
</dbReference>
<feature type="domain" description="Protein kinase" evidence="8">
    <location>
        <begin position="11"/>
        <end position="270"/>
    </location>
</feature>
<dbReference type="Gene3D" id="1.10.510.10">
    <property type="entry name" value="Transferase(Phosphotransferase) domain 1"/>
    <property type="match status" value="1"/>
</dbReference>
<dbReference type="Pfam" id="PF00069">
    <property type="entry name" value="Pkinase"/>
    <property type="match status" value="1"/>
</dbReference>
<dbReference type="SMART" id="SM00220">
    <property type="entry name" value="S_TKc"/>
    <property type="match status" value="1"/>
</dbReference>
<feature type="region of interest" description="Disordered" evidence="7">
    <location>
        <begin position="206"/>
        <end position="240"/>
    </location>
</feature>
<keyword evidence="10" id="KW-1185">Reference proteome</keyword>
<proteinExistence type="predicted"/>